<sequence>MAKLRSENTEYRRIERERNAQAMAKLRSENPVYRQQERQRNRLAMAKLRSNPLYRQQERMRNAQAMALKRSGSITNKTFVHESTEIKPYHFQVLETNLNSSHISFVPYKDSLISVPETCCTPDKTSRHALEMARLRSNPEYRQQERIRNAAAMALKRQIDPSYGKKHRRRKQMEEEEQRRECVLLKHIDIYCRQSTAV</sequence>
<proteinExistence type="predicted"/>
<dbReference type="EMBL" id="CAJOBC010009131">
    <property type="protein sequence ID" value="CAF3980050.1"/>
    <property type="molecule type" value="Genomic_DNA"/>
</dbReference>
<dbReference type="EMBL" id="CAJNOQ010009129">
    <property type="protein sequence ID" value="CAF1216221.1"/>
    <property type="molecule type" value="Genomic_DNA"/>
</dbReference>
<keyword evidence="3" id="KW-1185">Reference proteome</keyword>
<protein>
    <submittedName>
        <fullName evidence="1">Uncharacterized protein</fullName>
    </submittedName>
</protein>
<dbReference type="AlphaFoldDB" id="A0A814XJT5"/>
<evidence type="ECO:0000313" key="3">
    <source>
        <dbReference type="Proteomes" id="UP000663829"/>
    </source>
</evidence>
<evidence type="ECO:0000313" key="2">
    <source>
        <dbReference type="EMBL" id="CAF3980050.1"/>
    </source>
</evidence>
<accession>A0A814XJT5</accession>
<dbReference type="Proteomes" id="UP000681722">
    <property type="component" value="Unassembled WGS sequence"/>
</dbReference>
<evidence type="ECO:0000313" key="1">
    <source>
        <dbReference type="EMBL" id="CAF1216221.1"/>
    </source>
</evidence>
<dbReference type="OrthoDB" id="10037127at2759"/>
<reference evidence="1" key="1">
    <citation type="submission" date="2021-02" db="EMBL/GenBank/DDBJ databases">
        <authorList>
            <person name="Nowell W R."/>
        </authorList>
    </citation>
    <scope>NUCLEOTIDE SEQUENCE</scope>
</reference>
<dbReference type="Proteomes" id="UP000663829">
    <property type="component" value="Unassembled WGS sequence"/>
</dbReference>
<organism evidence="1 3">
    <name type="scientific">Didymodactylos carnosus</name>
    <dbReference type="NCBI Taxonomy" id="1234261"/>
    <lineage>
        <taxon>Eukaryota</taxon>
        <taxon>Metazoa</taxon>
        <taxon>Spiralia</taxon>
        <taxon>Gnathifera</taxon>
        <taxon>Rotifera</taxon>
        <taxon>Eurotatoria</taxon>
        <taxon>Bdelloidea</taxon>
        <taxon>Philodinida</taxon>
        <taxon>Philodinidae</taxon>
        <taxon>Didymodactylos</taxon>
    </lineage>
</organism>
<name>A0A814XJT5_9BILA</name>
<comment type="caution">
    <text evidence="1">The sequence shown here is derived from an EMBL/GenBank/DDBJ whole genome shotgun (WGS) entry which is preliminary data.</text>
</comment>
<gene>
    <name evidence="1" type="ORF">GPM918_LOCUS24464</name>
    <name evidence="2" type="ORF">SRO942_LOCUS24465</name>
</gene>